<evidence type="ECO:0000256" key="2">
    <source>
        <dbReference type="SAM" id="MobiDB-lite"/>
    </source>
</evidence>
<organism evidence="4 5">
    <name type="scientific">Saprolegnia diclina (strain VS20)</name>
    <dbReference type="NCBI Taxonomy" id="1156394"/>
    <lineage>
        <taxon>Eukaryota</taxon>
        <taxon>Sar</taxon>
        <taxon>Stramenopiles</taxon>
        <taxon>Oomycota</taxon>
        <taxon>Saprolegniomycetes</taxon>
        <taxon>Saprolegniales</taxon>
        <taxon>Saprolegniaceae</taxon>
        <taxon>Saprolegnia</taxon>
    </lineage>
</organism>
<feature type="compositionally biased region" description="Acidic residues" evidence="2">
    <location>
        <begin position="648"/>
        <end position="657"/>
    </location>
</feature>
<accession>T0Q8N0</accession>
<keyword evidence="3" id="KW-0812">Transmembrane</keyword>
<keyword evidence="3" id="KW-0472">Membrane</keyword>
<dbReference type="Proteomes" id="UP000030762">
    <property type="component" value="Unassembled WGS sequence"/>
</dbReference>
<keyword evidence="5" id="KW-1185">Reference proteome</keyword>
<name>T0Q8N0_SAPDV</name>
<feature type="region of interest" description="Disordered" evidence="2">
    <location>
        <begin position="628"/>
        <end position="661"/>
    </location>
</feature>
<feature type="coiled-coil region" evidence="1">
    <location>
        <begin position="662"/>
        <end position="713"/>
    </location>
</feature>
<reference evidence="4 5" key="1">
    <citation type="submission" date="2012-04" db="EMBL/GenBank/DDBJ databases">
        <title>The Genome Sequence of Saprolegnia declina VS20.</title>
        <authorList>
            <consortium name="The Broad Institute Genome Sequencing Platform"/>
            <person name="Russ C."/>
            <person name="Nusbaum C."/>
            <person name="Tyler B."/>
            <person name="van West P."/>
            <person name="Dieguez-Uribeondo J."/>
            <person name="de Bruijn I."/>
            <person name="Tripathy S."/>
            <person name="Jiang R."/>
            <person name="Young S.K."/>
            <person name="Zeng Q."/>
            <person name="Gargeya S."/>
            <person name="Fitzgerald M."/>
            <person name="Haas B."/>
            <person name="Abouelleil A."/>
            <person name="Alvarado L."/>
            <person name="Arachchi H.M."/>
            <person name="Berlin A."/>
            <person name="Chapman S.B."/>
            <person name="Goldberg J."/>
            <person name="Griggs A."/>
            <person name="Gujja S."/>
            <person name="Hansen M."/>
            <person name="Howarth C."/>
            <person name="Imamovic A."/>
            <person name="Larimer J."/>
            <person name="McCowen C."/>
            <person name="Montmayeur A."/>
            <person name="Murphy C."/>
            <person name="Neiman D."/>
            <person name="Pearson M."/>
            <person name="Priest M."/>
            <person name="Roberts A."/>
            <person name="Saif S."/>
            <person name="Shea T."/>
            <person name="Sisk P."/>
            <person name="Sykes S."/>
            <person name="Wortman J."/>
            <person name="Nusbaum C."/>
            <person name="Birren B."/>
        </authorList>
    </citation>
    <scope>NUCLEOTIDE SEQUENCE [LARGE SCALE GENOMIC DNA]</scope>
    <source>
        <strain evidence="4 5">VS20</strain>
    </source>
</reference>
<dbReference type="EMBL" id="JH767172">
    <property type="protein sequence ID" value="EQC30971.1"/>
    <property type="molecule type" value="Genomic_DNA"/>
</dbReference>
<protein>
    <submittedName>
        <fullName evidence="4">Uncharacterized protein</fullName>
    </submittedName>
</protein>
<sequence length="906" mass="98629">MGAGDFACTSNTTASWTTFPLPSPPSLAQVSVACQRLCDTFLLLQAPTPATRLVAVQCDGVLSGSACIVRESVADCLALCNGLRVLQLATDTTSSSSLVSMSTAKSLFASAIALTVVCGVAVGLYKTYRVLRARRLVASLHAFSRQFKRMDSMVQALSWHPRGAHLDTDVQTLRWEQDVAKWVRANAEVAFYTNQVAAFTSTKDAFLNDLYHRLDTLVEDDREVASFVSVLPAYQAQIRILLDECDANDNRLRDHLDGAWRRRLDSAPHLADAPSVMQMQTDERRLLEDTLAYQRSRLLAEIELTWTPSTTPMRKVVEMQGCVALAELVTTYAQTWAAFNESVLRDTDVHVRRLHEAMRDGNGRSFMEAIWNDLTTLLPTDDNAVVDADGSSPLRSLSPNDAAGGDSMDQDAIDALADSQAAALQAEYEAQLAALAAAQDAELLALRSQLEKATTHRVVDRLRAKTQDNSSTSLDAKVRAHEAACVKERTNALRVAEMAAAQAAAAKRRLALQQQHDLDALKAANEAETQKLNEELATEQATHQARLLARVNPVDAVEAESSEAIVALQEERTELATAQTALAAELTQASENEATLIALHEAHAREAARVATELEAEKAAHQARLDARLAQRRQRAHDTPAGGAPADDTLDTDDDEPPPPVLAALEQEHMELQAQIASDAEQLSAAAAAKARLEAMQAENAADRARLDDELQQEQATHDARLQARLQKKHAKKVAAPTPTSVVDDHSATVAALLAASEVDRARLAQLAADESESKHAQLMARLEEKKRRHNAPSTENQRLAKKLADVEQRKQALRQAEEALAKQAQASAIEAMAAEAAYTKFIASRPVAAPATFEKALADLVAHEADDVTLEQIQIIEAFSKVLEARYKERAAKKKTHAGKVMVER</sequence>
<dbReference type="GeneID" id="19952171"/>
<dbReference type="AlphaFoldDB" id="T0Q8N0"/>
<dbReference type="OrthoDB" id="78370at2759"/>
<dbReference type="InParanoid" id="T0Q8N0"/>
<evidence type="ECO:0000256" key="3">
    <source>
        <dbReference type="SAM" id="Phobius"/>
    </source>
</evidence>
<keyword evidence="3" id="KW-1133">Transmembrane helix</keyword>
<dbReference type="RefSeq" id="XP_008615709.1">
    <property type="nucleotide sequence ID" value="XM_008617487.1"/>
</dbReference>
<gene>
    <name evidence="4" type="ORF">SDRG_11444</name>
</gene>
<feature type="transmembrane region" description="Helical" evidence="3">
    <location>
        <begin position="107"/>
        <end position="125"/>
    </location>
</feature>
<keyword evidence="1" id="KW-0175">Coiled coil</keyword>
<evidence type="ECO:0000313" key="5">
    <source>
        <dbReference type="Proteomes" id="UP000030762"/>
    </source>
</evidence>
<dbReference type="OMA" id="MQTDERR"/>
<evidence type="ECO:0000313" key="4">
    <source>
        <dbReference type="EMBL" id="EQC30971.1"/>
    </source>
</evidence>
<feature type="region of interest" description="Disordered" evidence="2">
    <location>
        <begin position="388"/>
        <end position="409"/>
    </location>
</feature>
<proteinExistence type="predicted"/>
<dbReference type="VEuPathDB" id="FungiDB:SDRG_11444"/>
<feature type="coiled-coil region" evidence="1">
    <location>
        <begin position="769"/>
        <end position="827"/>
    </location>
</feature>
<evidence type="ECO:0000256" key="1">
    <source>
        <dbReference type="SAM" id="Coils"/>
    </source>
</evidence>